<evidence type="ECO:0008006" key="4">
    <source>
        <dbReference type="Google" id="ProtNLM"/>
    </source>
</evidence>
<keyword evidence="3" id="KW-1185">Reference proteome</keyword>
<keyword evidence="1" id="KW-0732">Signal</keyword>
<dbReference type="EnsemblProtists" id="Phyra84009">
    <property type="protein sequence ID" value="Phyra84009"/>
    <property type="gene ID" value="Phyra84009"/>
</dbReference>
<proteinExistence type="predicted"/>
<accession>H3H1A5</accession>
<feature type="signal peptide" evidence="1">
    <location>
        <begin position="1"/>
        <end position="15"/>
    </location>
</feature>
<evidence type="ECO:0000256" key="1">
    <source>
        <dbReference type="SAM" id="SignalP"/>
    </source>
</evidence>
<dbReference type="HOGENOM" id="CLU_2189181_0_0_1"/>
<evidence type="ECO:0000313" key="2">
    <source>
        <dbReference type="EnsemblProtists" id="Phyra84009"/>
    </source>
</evidence>
<dbReference type="EMBL" id="DS566098">
    <property type="status" value="NOT_ANNOTATED_CDS"/>
    <property type="molecule type" value="Genomic_DNA"/>
</dbReference>
<sequence length="109" mass="12765">MRLSFVLFATAVALAQREPILRGGKAIDEDDDEYEHNKNLENEERGGKTWAQKFAKWHANKETADDVYQRFALEPLMRQAYRYGSIKDLDNNPYYRKWAAYSAFLKGLE</sequence>
<evidence type="ECO:0000313" key="3">
    <source>
        <dbReference type="Proteomes" id="UP000005238"/>
    </source>
</evidence>
<dbReference type="AlphaFoldDB" id="H3H1A5"/>
<organism evidence="2 3">
    <name type="scientific">Phytophthora ramorum</name>
    <name type="common">Sudden oak death agent</name>
    <dbReference type="NCBI Taxonomy" id="164328"/>
    <lineage>
        <taxon>Eukaryota</taxon>
        <taxon>Sar</taxon>
        <taxon>Stramenopiles</taxon>
        <taxon>Oomycota</taxon>
        <taxon>Peronosporomycetes</taxon>
        <taxon>Peronosporales</taxon>
        <taxon>Peronosporaceae</taxon>
        <taxon>Phytophthora</taxon>
    </lineage>
</organism>
<protein>
    <recommendedName>
        <fullName evidence="4">RxLR effector protein</fullName>
    </recommendedName>
</protein>
<reference evidence="2" key="2">
    <citation type="submission" date="2015-06" db="UniProtKB">
        <authorList>
            <consortium name="EnsemblProtists"/>
        </authorList>
    </citation>
    <scope>IDENTIFICATION</scope>
    <source>
        <strain evidence="2">Pr102</strain>
    </source>
</reference>
<name>H3H1A5_PHYRM</name>
<dbReference type="Proteomes" id="UP000005238">
    <property type="component" value="Unassembled WGS sequence"/>
</dbReference>
<feature type="chain" id="PRO_5013198005" description="RxLR effector protein" evidence="1">
    <location>
        <begin position="16"/>
        <end position="109"/>
    </location>
</feature>
<dbReference type="InParanoid" id="H3H1A5"/>
<reference evidence="3" key="1">
    <citation type="journal article" date="2006" name="Science">
        <title>Phytophthora genome sequences uncover evolutionary origins and mechanisms of pathogenesis.</title>
        <authorList>
            <person name="Tyler B.M."/>
            <person name="Tripathy S."/>
            <person name="Zhang X."/>
            <person name="Dehal P."/>
            <person name="Jiang R.H."/>
            <person name="Aerts A."/>
            <person name="Arredondo F.D."/>
            <person name="Baxter L."/>
            <person name="Bensasson D."/>
            <person name="Beynon J.L."/>
            <person name="Chapman J."/>
            <person name="Damasceno C.M."/>
            <person name="Dorrance A.E."/>
            <person name="Dou D."/>
            <person name="Dickerman A.W."/>
            <person name="Dubchak I.L."/>
            <person name="Garbelotto M."/>
            <person name="Gijzen M."/>
            <person name="Gordon S.G."/>
            <person name="Govers F."/>
            <person name="Grunwald N.J."/>
            <person name="Huang W."/>
            <person name="Ivors K.L."/>
            <person name="Jones R.W."/>
            <person name="Kamoun S."/>
            <person name="Krampis K."/>
            <person name="Lamour K.H."/>
            <person name="Lee M.K."/>
            <person name="McDonald W.H."/>
            <person name="Medina M."/>
            <person name="Meijer H.J."/>
            <person name="Nordberg E.K."/>
            <person name="Maclean D.J."/>
            <person name="Ospina-Giraldo M.D."/>
            <person name="Morris P.F."/>
            <person name="Phuntumart V."/>
            <person name="Putnam N.H."/>
            <person name="Rash S."/>
            <person name="Rose J.K."/>
            <person name="Sakihama Y."/>
            <person name="Salamov A.A."/>
            <person name="Savidor A."/>
            <person name="Scheuring C.F."/>
            <person name="Smith B.M."/>
            <person name="Sobral B.W."/>
            <person name="Terry A."/>
            <person name="Torto-Alalibo T.A."/>
            <person name="Win J."/>
            <person name="Xu Z."/>
            <person name="Zhang H."/>
            <person name="Grigoriev I.V."/>
            <person name="Rokhsar D.S."/>
            <person name="Boore J.L."/>
        </authorList>
    </citation>
    <scope>NUCLEOTIDE SEQUENCE [LARGE SCALE GENOMIC DNA]</scope>
    <source>
        <strain evidence="3">Pr102</strain>
    </source>
</reference>